<reference evidence="4 5" key="1">
    <citation type="submission" date="2020-09" db="EMBL/GenBank/DDBJ databases">
        <title>Echinicola sp. CAU 1574 isolated from sand of Sido Beach.</title>
        <authorList>
            <person name="Kim W."/>
        </authorList>
    </citation>
    <scope>NUCLEOTIDE SEQUENCE [LARGE SCALE GENOMIC DNA]</scope>
    <source>
        <strain evidence="4 5">CAU 1574</strain>
    </source>
</reference>
<dbReference type="InterPro" id="IPR015424">
    <property type="entry name" value="PyrdxlP-dep_Trfase"/>
</dbReference>
<dbReference type="GO" id="GO:0008483">
    <property type="term" value="F:transaminase activity"/>
    <property type="evidence" value="ECO:0007669"/>
    <property type="project" value="UniProtKB-KW"/>
</dbReference>
<accession>A0ABR9AMG0</accession>
<dbReference type="Gene3D" id="3.90.1150.10">
    <property type="entry name" value="Aspartate Aminotransferase, domain 1"/>
    <property type="match status" value="1"/>
</dbReference>
<evidence type="ECO:0000259" key="3">
    <source>
        <dbReference type="Pfam" id="PF00155"/>
    </source>
</evidence>
<evidence type="ECO:0000256" key="2">
    <source>
        <dbReference type="ARBA" id="ARBA00022679"/>
    </source>
</evidence>
<evidence type="ECO:0000313" key="5">
    <source>
        <dbReference type="Proteomes" id="UP000647133"/>
    </source>
</evidence>
<dbReference type="InterPro" id="IPR050087">
    <property type="entry name" value="AON_synthase_class-II"/>
</dbReference>
<dbReference type="InterPro" id="IPR015422">
    <property type="entry name" value="PyrdxlP-dep_Trfase_small"/>
</dbReference>
<dbReference type="PANTHER" id="PTHR13693">
    <property type="entry name" value="CLASS II AMINOTRANSFERASE/8-AMINO-7-OXONONANOATE SYNTHASE"/>
    <property type="match status" value="1"/>
</dbReference>
<comment type="cofactor">
    <cofactor evidence="1">
        <name>pyridoxal 5'-phosphate</name>
        <dbReference type="ChEBI" id="CHEBI:597326"/>
    </cofactor>
</comment>
<dbReference type="InterPro" id="IPR015421">
    <property type="entry name" value="PyrdxlP-dep_Trfase_major"/>
</dbReference>
<feature type="domain" description="Aminotransferase class I/classII large" evidence="3">
    <location>
        <begin position="144"/>
        <end position="345"/>
    </location>
</feature>
<evidence type="ECO:0000256" key="1">
    <source>
        <dbReference type="ARBA" id="ARBA00001933"/>
    </source>
</evidence>
<dbReference type="Proteomes" id="UP000647133">
    <property type="component" value="Unassembled WGS sequence"/>
</dbReference>
<dbReference type="SUPFAM" id="SSF53383">
    <property type="entry name" value="PLP-dependent transferases"/>
    <property type="match status" value="1"/>
</dbReference>
<comment type="caution">
    <text evidence="4">The sequence shown here is derived from an EMBL/GenBank/DDBJ whole genome shotgun (WGS) entry which is preliminary data.</text>
</comment>
<sequence>MSHHPIAHKIDRAIPWEGRDYLYFSGTAYLGMGNVQKFEDLITAGIRQYGPNHGASRFSNVQLEVYDQLEGHFAKKAGAPYAALLSSGFMTGYICHTLLGDMADEMWAAPDAHPAILPPNLIYNQDKTFLEFTTDCIKKSQNMQGKTVAILSNAVDTMKPAVHNFEWVRSLSPENTYYLLIDDSHAFGILGREIYGTYSQWNGLPVNLVVAGSLGKALAIPAGIILGDTKFIGKVRSSPLFMGASPPAPGYCQAFLDAENLYYQRQQLLKENMALFYRRIKDLPGLSYEEHFPVVTFKERGWATKLLEEGIIISSFSYPRAEDPPIDRIVISAYHQQSDLERLATVM</sequence>
<keyword evidence="5" id="KW-1185">Reference proteome</keyword>
<evidence type="ECO:0000313" key="4">
    <source>
        <dbReference type="EMBL" id="MBD8488809.1"/>
    </source>
</evidence>
<proteinExistence type="predicted"/>
<dbReference type="Pfam" id="PF00155">
    <property type="entry name" value="Aminotran_1_2"/>
    <property type="match status" value="1"/>
</dbReference>
<dbReference type="EMBL" id="JACYTQ010000002">
    <property type="protein sequence ID" value="MBD8488809.1"/>
    <property type="molecule type" value="Genomic_DNA"/>
</dbReference>
<keyword evidence="2" id="KW-0808">Transferase</keyword>
<gene>
    <name evidence="4" type="ORF">IFO69_08645</name>
</gene>
<dbReference type="RefSeq" id="WP_192009658.1">
    <property type="nucleotide sequence ID" value="NZ_JACYTQ010000002.1"/>
</dbReference>
<keyword evidence="4" id="KW-0032">Aminotransferase</keyword>
<dbReference type="Gene3D" id="3.40.640.10">
    <property type="entry name" value="Type I PLP-dependent aspartate aminotransferase-like (Major domain)"/>
    <property type="match status" value="1"/>
</dbReference>
<dbReference type="InterPro" id="IPR004839">
    <property type="entry name" value="Aminotransferase_I/II_large"/>
</dbReference>
<name>A0ABR9AMG0_9BACT</name>
<organism evidence="4 5">
    <name type="scientific">Echinicola arenosa</name>
    <dbReference type="NCBI Taxonomy" id="2774144"/>
    <lineage>
        <taxon>Bacteria</taxon>
        <taxon>Pseudomonadati</taxon>
        <taxon>Bacteroidota</taxon>
        <taxon>Cytophagia</taxon>
        <taxon>Cytophagales</taxon>
        <taxon>Cyclobacteriaceae</taxon>
        <taxon>Echinicola</taxon>
    </lineage>
</organism>
<protein>
    <submittedName>
        <fullName evidence="4">Pyridoxal phosphate-dependent aminotransferase family protein</fullName>
    </submittedName>
</protein>